<dbReference type="RefSeq" id="WP_064434790.1">
    <property type="nucleotide sequence ID" value="NZ_CP011486.1"/>
</dbReference>
<protein>
    <recommendedName>
        <fullName evidence="1">peptide chain release factor N(5)-glutamine methyltransferase</fullName>
        <ecNumber evidence="1">2.1.1.297</ecNumber>
    </recommendedName>
</protein>
<evidence type="ECO:0000259" key="7">
    <source>
        <dbReference type="Pfam" id="PF17827"/>
    </source>
</evidence>
<reference evidence="8 9" key="1">
    <citation type="submission" date="2014-04" db="EMBL/GenBank/DDBJ databases">
        <title>Detecting global and local adaptation in a worldwide sample of Helicobacter pylori genomes.</title>
        <authorList>
            <person name="Montano V."/>
            <person name="Didelot X."/>
            <person name="Foll M."/>
            <person name="Linz B."/>
            <person name="Reinhardt R."/>
            <person name="Suerbaum S."/>
            <person name="Moodley Y."/>
            <person name="Jensen J.D."/>
        </authorList>
    </citation>
    <scope>NUCLEOTIDE SEQUENCE [LARGE SCALE GENOMIC DNA]</scope>
    <source>
        <strain evidence="8 9">K26A1</strain>
    </source>
</reference>
<dbReference type="PATRIC" id="fig|210.2441.peg.1006"/>
<dbReference type="SUPFAM" id="SSF53335">
    <property type="entry name" value="S-adenosyl-L-methionine-dependent methyltransferases"/>
    <property type="match status" value="1"/>
</dbReference>
<dbReference type="AlphaFoldDB" id="A0A1A9HES4"/>
<evidence type="ECO:0000256" key="4">
    <source>
        <dbReference type="ARBA" id="ARBA00022691"/>
    </source>
</evidence>
<evidence type="ECO:0000256" key="5">
    <source>
        <dbReference type="ARBA" id="ARBA00048391"/>
    </source>
</evidence>
<dbReference type="InterPro" id="IPR050320">
    <property type="entry name" value="N5-glutamine_MTase"/>
</dbReference>
<evidence type="ECO:0000256" key="2">
    <source>
        <dbReference type="ARBA" id="ARBA00022603"/>
    </source>
</evidence>
<organism evidence="8 9">
    <name type="scientific">Helicobacter pylori</name>
    <name type="common">Campylobacter pylori</name>
    <dbReference type="NCBI Taxonomy" id="210"/>
    <lineage>
        <taxon>Bacteria</taxon>
        <taxon>Pseudomonadati</taxon>
        <taxon>Campylobacterota</taxon>
        <taxon>Epsilonproteobacteria</taxon>
        <taxon>Campylobacterales</taxon>
        <taxon>Helicobacteraceae</taxon>
        <taxon>Helicobacter</taxon>
    </lineage>
</organism>
<dbReference type="GO" id="GO:0003676">
    <property type="term" value="F:nucleic acid binding"/>
    <property type="evidence" value="ECO:0007669"/>
    <property type="project" value="InterPro"/>
</dbReference>
<dbReference type="EC" id="2.1.1.297" evidence="1"/>
<comment type="catalytic activity">
    <reaction evidence="5">
        <text>L-glutaminyl-[peptide chain release factor] + S-adenosyl-L-methionine = N(5)-methyl-L-glutaminyl-[peptide chain release factor] + S-adenosyl-L-homocysteine + H(+)</text>
        <dbReference type="Rhea" id="RHEA:42896"/>
        <dbReference type="Rhea" id="RHEA-COMP:10271"/>
        <dbReference type="Rhea" id="RHEA-COMP:10272"/>
        <dbReference type="ChEBI" id="CHEBI:15378"/>
        <dbReference type="ChEBI" id="CHEBI:30011"/>
        <dbReference type="ChEBI" id="CHEBI:57856"/>
        <dbReference type="ChEBI" id="CHEBI:59789"/>
        <dbReference type="ChEBI" id="CHEBI:61891"/>
        <dbReference type="EC" id="2.1.1.297"/>
    </reaction>
</comment>
<dbReference type="InterPro" id="IPR007848">
    <property type="entry name" value="Small_mtfrase_dom"/>
</dbReference>
<dbReference type="PROSITE" id="PS00092">
    <property type="entry name" value="N6_MTASE"/>
    <property type="match status" value="1"/>
</dbReference>
<evidence type="ECO:0000313" key="9">
    <source>
        <dbReference type="Proteomes" id="UP000078062"/>
    </source>
</evidence>
<gene>
    <name evidence="8" type="ORF">AA977_04890</name>
</gene>
<dbReference type="GO" id="GO:0102559">
    <property type="term" value="F:peptide chain release factor N(5)-glutamine methyltransferase activity"/>
    <property type="evidence" value="ECO:0007669"/>
    <property type="project" value="UniProtKB-EC"/>
</dbReference>
<dbReference type="Proteomes" id="UP000078062">
    <property type="component" value="Chromosome"/>
</dbReference>
<name>A0A1A9HES4_HELPX</name>
<dbReference type="Gene3D" id="1.10.8.10">
    <property type="entry name" value="DNA helicase RuvA subunit, C-terminal domain"/>
    <property type="match status" value="1"/>
</dbReference>
<feature type="domain" description="Methyltransferase small" evidence="6">
    <location>
        <begin position="110"/>
        <end position="190"/>
    </location>
</feature>
<evidence type="ECO:0000313" key="8">
    <source>
        <dbReference type="EMBL" id="ANH48490.1"/>
    </source>
</evidence>
<accession>A0A1A9HES4</accession>
<dbReference type="InterPro" id="IPR040758">
    <property type="entry name" value="PrmC_N"/>
</dbReference>
<keyword evidence="3 8" id="KW-0808">Transferase</keyword>
<dbReference type="Pfam" id="PF17827">
    <property type="entry name" value="PrmC_N"/>
    <property type="match status" value="1"/>
</dbReference>
<proteinExistence type="predicted"/>
<keyword evidence="2 8" id="KW-0489">Methyltransferase</keyword>
<dbReference type="PANTHER" id="PTHR18895:SF74">
    <property type="entry name" value="MTRF1L RELEASE FACTOR GLUTAMINE METHYLTRANSFERASE"/>
    <property type="match status" value="1"/>
</dbReference>
<sequence length="278" mass="31686">MTLSQALNKAKKELSQKGFRGGLESEILLGFVLQKERVFLHTHAYLELSHKEEMRFFELVEKCLNDYPIEYLLESCDFYGRSFFVNEHVLIPRPETEILVQKALDIIAQYHLKEVGEIGIGSACVSVSLALENPNLSIHASDISPNALEVASKNIERFDLKERIFLKQTHLWDHMPTTPMLVSNPPYIAKNYPLDKSVLKEPHKALFGGVKGDEILKEIIFLAAGLKIPFLVCEMGHDQLESLKECLEFCGYDAEFYKDLSDFDRGFVGILKSFLRSN</sequence>
<dbReference type="NCBIfam" id="TIGR00536">
    <property type="entry name" value="hemK_fam"/>
    <property type="match status" value="1"/>
</dbReference>
<dbReference type="InterPro" id="IPR004556">
    <property type="entry name" value="HemK-like"/>
</dbReference>
<dbReference type="PANTHER" id="PTHR18895">
    <property type="entry name" value="HEMK METHYLTRANSFERASE"/>
    <property type="match status" value="1"/>
</dbReference>
<dbReference type="EMBL" id="CP011486">
    <property type="protein sequence ID" value="ANH48490.1"/>
    <property type="molecule type" value="Genomic_DNA"/>
</dbReference>
<feature type="domain" description="Release factor glutamine methyltransferase N-terminal" evidence="7">
    <location>
        <begin position="5"/>
        <end position="73"/>
    </location>
</feature>
<dbReference type="InterPro" id="IPR002052">
    <property type="entry name" value="DNA_methylase_N6_adenine_CS"/>
</dbReference>
<dbReference type="GO" id="GO:0032259">
    <property type="term" value="P:methylation"/>
    <property type="evidence" value="ECO:0007669"/>
    <property type="project" value="UniProtKB-KW"/>
</dbReference>
<dbReference type="Gene3D" id="3.40.50.150">
    <property type="entry name" value="Vaccinia Virus protein VP39"/>
    <property type="match status" value="1"/>
</dbReference>
<dbReference type="InterPro" id="IPR029063">
    <property type="entry name" value="SAM-dependent_MTases_sf"/>
</dbReference>
<evidence type="ECO:0000259" key="6">
    <source>
        <dbReference type="Pfam" id="PF05175"/>
    </source>
</evidence>
<evidence type="ECO:0000256" key="3">
    <source>
        <dbReference type="ARBA" id="ARBA00022679"/>
    </source>
</evidence>
<keyword evidence="4" id="KW-0949">S-adenosyl-L-methionine</keyword>
<evidence type="ECO:0000256" key="1">
    <source>
        <dbReference type="ARBA" id="ARBA00012771"/>
    </source>
</evidence>
<dbReference type="Pfam" id="PF05175">
    <property type="entry name" value="MTS"/>
    <property type="match status" value="1"/>
</dbReference>